<dbReference type="SFLD" id="SFLDG01162">
    <property type="entry name" value="I"/>
    <property type="match status" value="1"/>
</dbReference>
<dbReference type="InterPro" id="IPR033964">
    <property type="entry name" value="ABBA"/>
</dbReference>
<name>A0A6A5XYY5_9PLEO</name>
<sequence length="457" mass="52148">MGHTFQHSHLPDPFGSALTQLTPRLFKFCTKLHYLSSTDWPSDSPVQCASRDDVPIKLLQKGDRESTLWWDTVGKLISLQLKQARYSETAQEKSLDFFQESVLPYMGSFPTHDSPRKWKSFMTDDHTPIELSWDWGNGIKAPRIRYSIDPNSLESGTPKDPTNLHAAKRYYEDVIKRIEGVNTTWHEHFTQCFDTFETSSRERTGRTSRVFYAFDVRENGDTIPKAYFFPRYLHTPTDPESSVWNTVTNAITSAPFASPDNLQALDVLSSFFKTEPRTTIEMLSIDLLDPKSSRVKIYFRSRSPDCASIAHNMTLGGRITDPTHLAGVRNLLNLWRRLFDLSEGEEVGEKAHETAGVLYYTDFRLGDAMPKIKIYIPVRHFARSDERVVEALLGHLEESRARGENMEAYSEVLRQSFSEKAMREESGVHTYLGCSIAADGSLQLISYINPQVHKMGV</sequence>
<evidence type="ECO:0000256" key="1">
    <source>
        <dbReference type="ARBA" id="ARBA00010209"/>
    </source>
</evidence>
<proteinExistence type="inferred from homology"/>
<dbReference type="InterPro" id="IPR012148">
    <property type="entry name" value="ABBA_DMATS-like"/>
</dbReference>
<protein>
    <submittedName>
        <fullName evidence="4">Aromatic prenyltransferase</fullName>
    </submittedName>
</protein>
<keyword evidence="2 4" id="KW-0808">Transferase</keyword>
<dbReference type="RefSeq" id="XP_033386250.1">
    <property type="nucleotide sequence ID" value="XM_033533060.1"/>
</dbReference>
<accession>A0A6A5XYY5</accession>
<dbReference type="Pfam" id="PF11991">
    <property type="entry name" value="Trp_DMAT"/>
    <property type="match status" value="1"/>
</dbReference>
<dbReference type="Proteomes" id="UP000799778">
    <property type="component" value="Unassembled WGS sequence"/>
</dbReference>
<gene>
    <name evidence="4" type="ORF">BU24DRAFT_479145</name>
</gene>
<dbReference type="NCBIfam" id="TIGR03429">
    <property type="entry name" value="arom_pren_DMATS"/>
    <property type="match status" value="1"/>
</dbReference>
<feature type="binding site" evidence="3">
    <location>
        <position position="227"/>
    </location>
    <ligand>
        <name>dimethylallyl diphosphate</name>
        <dbReference type="ChEBI" id="CHEBI:57623"/>
    </ligand>
</feature>
<feature type="binding site" evidence="3">
    <location>
        <position position="375"/>
    </location>
    <ligand>
        <name>dimethylallyl diphosphate</name>
        <dbReference type="ChEBI" id="CHEBI:57623"/>
    </ligand>
</feature>
<dbReference type="PANTHER" id="PTHR40627">
    <property type="entry name" value="INDOLE PRENYLTRANSFERASE TDIB-RELATED"/>
    <property type="match status" value="1"/>
</dbReference>
<dbReference type="SFLD" id="SFLDS00036">
    <property type="entry name" value="Aromatic_Prenyltransferase"/>
    <property type="match status" value="1"/>
</dbReference>
<dbReference type="AlphaFoldDB" id="A0A6A5XYY5"/>
<feature type="binding site" evidence="3">
    <location>
        <position position="296"/>
    </location>
    <ligand>
        <name>dimethylallyl diphosphate</name>
        <dbReference type="ChEBI" id="CHEBI:57623"/>
    </ligand>
</feature>
<evidence type="ECO:0000313" key="5">
    <source>
        <dbReference type="Proteomes" id="UP000799778"/>
    </source>
</evidence>
<dbReference type="EMBL" id="ML978068">
    <property type="protein sequence ID" value="KAF2017911.1"/>
    <property type="molecule type" value="Genomic_DNA"/>
</dbReference>
<feature type="binding site" evidence="3">
    <location>
        <position position="145"/>
    </location>
    <ligand>
        <name>dimethylallyl diphosphate</name>
        <dbReference type="ChEBI" id="CHEBI:57623"/>
    </ligand>
</feature>
<dbReference type="GeneID" id="54290457"/>
<evidence type="ECO:0000256" key="2">
    <source>
        <dbReference type="ARBA" id="ARBA00022679"/>
    </source>
</evidence>
<evidence type="ECO:0000256" key="3">
    <source>
        <dbReference type="PIRSR" id="PIRSR000509-1"/>
    </source>
</evidence>
<dbReference type="CDD" id="cd13929">
    <property type="entry name" value="PT-DMATS_CymD"/>
    <property type="match status" value="1"/>
</dbReference>
<dbReference type="PANTHER" id="PTHR40627:SF4">
    <property type="entry name" value="PRENYLTRANSFERASE ASQH1-RELATED"/>
    <property type="match status" value="1"/>
</dbReference>
<dbReference type="OrthoDB" id="3354387at2759"/>
<feature type="binding site" evidence="3">
    <location>
        <position position="130"/>
    </location>
    <ligand>
        <name>L-tryptophan</name>
        <dbReference type="ChEBI" id="CHEBI:57912"/>
    </ligand>
</feature>
<dbReference type="PIRSF" id="PIRSF000509">
    <property type="entry name" value="Trp_DMAT"/>
    <property type="match status" value="1"/>
</dbReference>
<keyword evidence="5" id="KW-1185">Reference proteome</keyword>
<feature type="binding site" evidence="3">
    <location>
        <position position="298"/>
    </location>
    <ligand>
        <name>dimethylallyl diphosphate</name>
        <dbReference type="ChEBI" id="CHEBI:57623"/>
    </ligand>
</feature>
<dbReference type="GO" id="GO:0016765">
    <property type="term" value="F:transferase activity, transferring alkyl or aryl (other than methyl) groups"/>
    <property type="evidence" value="ECO:0007669"/>
    <property type="project" value="InterPro"/>
</dbReference>
<dbReference type="GO" id="GO:0009820">
    <property type="term" value="P:alkaloid metabolic process"/>
    <property type="evidence" value="ECO:0007669"/>
    <property type="project" value="InterPro"/>
</dbReference>
<dbReference type="InterPro" id="IPR017795">
    <property type="entry name" value="ABBA_NscD-like"/>
</dbReference>
<feature type="binding site" evidence="3">
    <location>
        <position position="225"/>
    </location>
    <ligand>
        <name>dimethylallyl diphosphate</name>
        <dbReference type="ChEBI" id="CHEBI:57623"/>
    </ligand>
</feature>
<comment type="similarity">
    <text evidence="1">Belongs to the tryptophan dimethylallyltransferase family.</text>
</comment>
<feature type="binding site" evidence="3">
    <location>
        <position position="294"/>
    </location>
    <ligand>
        <name>dimethylallyl diphosphate</name>
        <dbReference type="ChEBI" id="CHEBI:57623"/>
    </ligand>
</feature>
<organism evidence="4 5">
    <name type="scientific">Aaosphaeria arxii CBS 175.79</name>
    <dbReference type="NCBI Taxonomy" id="1450172"/>
    <lineage>
        <taxon>Eukaryota</taxon>
        <taxon>Fungi</taxon>
        <taxon>Dikarya</taxon>
        <taxon>Ascomycota</taxon>
        <taxon>Pezizomycotina</taxon>
        <taxon>Dothideomycetes</taxon>
        <taxon>Pleosporomycetidae</taxon>
        <taxon>Pleosporales</taxon>
        <taxon>Pleosporales incertae sedis</taxon>
        <taxon>Aaosphaeria</taxon>
    </lineage>
</organism>
<evidence type="ECO:0000313" key="4">
    <source>
        <dbReference type="EMBL" id="KAF2017911.1"/>
    </source>
</evidence>
<reference evidence="4" key="1">
    <citation type="journal article" date="2020" name="Stud. Mycol.">
        <title>101 Dothideomycetes genomes: a test case for predicting lifestyles and emergence of pathogens.</title>
        <authorList>
            <person name="Haridas S."/>
            <person name="Albert R."/>
            <person name="Binder M."/>
            <person name="Bloem J."/>
            <person name="Labutti K."/>
            <person name="Salamov A."/>
            <person name="Andreopoulos B."/>
            <person name="Baker S."/>
            <person name="Barry K."/>
            <person name="Bills G."/>
            <person name="Bluhm B."/>
            <person name="Cannon C."/>
            <person name="Castanera R."/>
            <person name="Culley D."/>
            <person name="Daum C."/>
            <person name="Ezra D."/>
            <person name="Gonzalez J."/>
            <person name="Henrissat B."/>
            <person name="Kuo A."/>
            <person name="Liang C."/>
            <person name="Lipzen A."/>
            <person name="Lutzoni F."/>
            <person name="Magnuson J."/>
            <person name="Mondo S."/>
            <person name="Nolan M."/>
            <person name="Ohm R."/>
            <person name="Pangilinan J."/>
            <person name="Park H.-J."/>
            <person name="Ramirez L."/>
            <person name="Alfaro M."/>
            <person name="Sun H."/>
            <person name="Tritt A."/>
            <person name="Yoshinaga Y."/>
            <person name="Zwiers L.-H."/>
            <person name="Turgeon B."/>
            <person name="Goodwin S."/>
            <person name="Spatafora J."/>
            <person name="Crous P."/>
            <person name="Grigoriev I."/>
        </authorList>
    </citation>
    <scope>NUCLEOTIDE SEQUENCE</scope>
    <source>
        <strain evidence="4">CBS 175.79</strain>
    </source>
</reference>